<protein>
    <submittedName>
        <fullName evidence="2">NADH dehydrogenase subunit 4L</fullName>
    </submittedName>
</protein>
<reference evidence="2" key="1">
    <citation type="journal article" date="2017" name="Zool. J. Linn. Soc.">
        <title>Molecular phylogeny, frequent parallel evolution and new system of Japanese clausiliid land snails (Gastropoda: Stylommatophora).</title>
        <authorList>
            <person name="Motochin R."/>
            <person name="Wang M."/>
            <person name="Ueshima R."/>
        </authorList>
    </citation>
    <scope>NUCLEOTIDE SEQUENCE</scope>
    <source>
        <strain evidence="2">AG945</strain>
        <tissue evidence="2">Muscle</tissue>
    </source>
</reference>
<geneLocation type="mitochondrion" evidence="2"/>
<dbReference type="EMBL" id="LC172016">
    <property type="protein sequence ID" value="BBA10424.1"/>
    <property type="molecule type" value="Genomic_DNA"/>
</dbReference>
<name>A0A224ABC2_9EUPU</name>
<keyword evidence="2" id="KW-0496">Mitochondrion</keyword>
<dbReference type="AlphaFoldDB" id="A0A224ABC2"/>
<keyword evidence="1" id="KW-0812">Transmembrane</keyword>
<evidence type="ECO:0000313" key="2">
    <source>
        <dbReference type="EMBL" id="BBA10424.1"/>
    </source>
</evidence>
<evidence type="ECO:0000256" key="1">
    <source>
        <dbReference type="SAM" id="Phobius"/>
    </source>
</evidence>
<feature type="transmembrane region" description="Helical" evidence="1">
    <location>
        <begin position="30"/>
        <end position="49"/>
    </location>
</feature>
<organism evidence="2">
    <name type="scientific">Megalophaedusa schmackeri</name>
    <dbReference type="NCBI Taxonomy" id="1885716"/>
    <lineage>
        <taxon>Eukaryota</taxon>
        <taxon>Metazoa</taxon>
        <taxon>Spiralia</taxon>
        <taxon>Lophotrochozoa</taxon>
        <taxon>Mollusca</taxon>
        <taxon>Gastropoda</taxon>
        <taxon>Heterobranchia</taxon>
        <taxon>Euthyneura</taxon>
        <taxon>Panpulmonata</taxon>
        <taxon>Eupulmonata</taxon>
        <taxon>Stylommatophora</taxon>
        <taxon>Helicina</taxon>
        <taxon>Clausilioidea</taxon>
        <taxon>Clausiliidae</taxon>
        <taxon>Phaedusinae</taxon>
        <taxon>Megalophaedusa</taxon>
    </lineage>
</organism>
<keyword evidence="1" id="KW-0472">Membrane</keyword>
<gene>
    <name evidence="2" type="primary">ND4L</name>
</gene>
<sequence length="94" mass="10370">MTILILLFSLFMFLVRLFLATKVRYLSALLLLESMVLVSLVFVLFILSMTASSLNLFILLLALAVCEAGLALSLLMSVIKISSSNLIHLYNSSV</sequence>
<feature type="transmembrane region" description="Helical" evidence="1">
    <location>
        <begin position="56"/>
        <end position="79"/>
    </location>
</feature>
<accession>A0A224ABC2</accession>
<keyword evidence="1" id="KW-1133">Transmembrane helix</keyword>
<proteinExistence type="predicted"/>
<dbReference type="Gene3D" id="1.10.287.3510">
    <property type="match status" value="1"/>
</dbReference>